<keyword evidence="2" id="KW-1185">Reference proteome</keyword>
<gene>
    <name evidence="1" type="ORF">ESCO_002548</name>
</gene>
<proteinExistence type="predicted"/>
<dbReference type="OrthoDB" id="5335812at2759"/>
<evidence type="ECO:0008006" key="3">
    <source>
        <dbReference type="Google" id="ProtNLM"/>
    </source>
</evidence>
<comment type="caution">
    <text evidence="1">The sequence shown here is derived from an EMBL/GenBank/DDBJ whole genome shotgun (WGS) entry which is preliminary data.</text>
</comment>
<accession>A0A0M8MW27</accession>
<sequence length="195" mass="21795">MNLHQIHNTQLDVFDWYAKYQSCVRYFHDQAQYTDAVQAVAAMVNILLPFQRRSRTPGHAIAGSGPCVANNQNIPAGADASLVPYVRRLVATGFDSPEVLFGFFGSDWSSGIGHIHENERKNYLFAAKSETWLKVRASYDLGEDEAIPFLKPLQGVTEKEIQAAEASWSEWLAMQDWMLGPRAPESGAHALRGDR</sequence>
<dbReference type="PANTHER" id="PTHR42087">
    <property type="entry name" value="ILP IS AN APOPTOSIS INHIBITOR"/>
    <property type="match status" value="1"/>
</dbReference>
<dbReference type="InterPro" id="IPR053267">
    <property type="entry name" value="Verrucosidin_biosynth-assoc"/>
</dbReference>
<dbReference type="AlphaFoldDB" id="A0A0M8MW27"/>
<dbReference type="EMBL" id="LGSR01000022">
    <property type="protein sequence ID" value="KOS18007.1"/>
    <property type="molecule type" value="Genomic_DNA"/>
</dbReference>
<reference evidence="1 2" key="1">
    <citation type="submission" date="2015-07" db="EMBL/GenBank/DDBJ databases">
        <title>The genome of the fungus Escovopsis weberi, a specialized disease agent of ant agriculture.</title>
        <authorList>
            <person name="de Man T.J."/>
            <person name="Stajich J.E."/>
            <person name="Kubicek C.P."/>
            <person name="Chenthamara K."/>
            <person name="Atanasova L."/>
            <person name="Druzhinina I.S."/>
            <person name="Birnbaum S."/>
            <person name="Barribeau S.M."/>
            <person name="Teiling C."/>
            <person name="Suen G."/>
            <person name="Currie C."/>
            <person name="Gerardo N.M."/>
        </authorList>
    </citation>
    <scope>NUCLEOTIDE SEQUENCE [LARGE SCALE GENOMIC DNA]</scope>
</reference>
<evidence type="ECO:0000313" key="2">
    <source>
        <dbReference type="Proteomes" id="UP000053831"/>
    </source>
</evidence>
<dbReference type="Proteomes" id="UP000053831">
    <property type="component" value="Unassembled WGS sequence"/>
</dbReference>
<organism evidence="1 2">
    <name type="scientific">Escovopsis weberi</name>
    <dbReference type="NCBI Taxonomy" id="150374"/>
    <lineage>
        <taxon>Eukaryota</taxon>
        <taxon>Fungi</taxon>
        <taxon>Dikarya</taxon>
        <taxon>Ascomycota</taxon>
        <taxon>Pezizomycotina</taxon>
        <taxon>Sordariomycetes</taxon>
        <taxon>Hypocreomycetidae</taxon>
        <taxon>Hypocreales</taxon>
        <taxon>Hypocreaceae</taxon>
        <taxon>Escovopsis</taxon>
    </lineage>
</organism>
<protein>
    <recommendedName>
        <fullName evidence="3">Ilp is an apoptosis inhibitor</fullName>
    </recommendedName>
</protein>
<dbReference type="PANTHER" id="PTHR42087:SF1">
    <property type="entry name" value="ILP IS AN APOPTOSIS INHIBITOR"/>
    <property type="match status" value="1"/>
</dbReference>
<name>A0A0M8MW27_ESCWE</name>
<evidence type="ECO:0000313" key="1">
    <source>
        <dbReference type="EMBL" id="KOS18007.1"/>
    </source>
</evidence>